<comment type="caution">
    <text evidence="2">The sequence shown here is derived from an EMBL/GenBank/DDBJ whole genome shotgun (WGS) entry which is preliminary data.</text>
</comment>
<accession>A0A501PDB0</accession>
<evidence type="ECO:0000259" key="1">
    <source>
        <dbReference type="Pfam" id="PF00881"/>
    </source>
</evidence>
<name>A0A501PDB0_9PROT</name>
<dbReference type="AlphaFoldDB" id="A0A501PDB0"/>
<dbReference type="PANTHER" id="PTHR23026">
    <property type="entry name" value="NADPH NITROREDUCTASE"/>
    <property type="match status" value="1"/>
</dbReference>
<dbReference type="Gene3D" id="3.40.109.10">
    <property type="entry name" value="NADH Oxidase"/>
    <property type="match status" value="1"/>
</dbReference>
<dbReference type="NCBIfam" id="TIGR02476">
    <property type="entry name" value="BluB"/>
    <property type="match status" value="1"/>
</dbReference>
<sequence>METPVFNKEFREKLHDLLVWRRDVRRFRTAPVAEDIILDCLQMACRGPSVGNSQPWRFVRVKSAEKKDQLIRAFEIENEKALGEYEGEDAALYARLKLAGLREAPVQISVFANVATAVGKGLGSRTMPEAKMYSVVSAIQILWLMLRSYDVGLGWVSILPPDKMAELLEVDESWVFIGHLCIGYPEEQTDTPELVKEGWQERLPMEKFLLER</sequence>
<dbReference type="GO" id="GO:0102919">
    <property type="term" value="F:5,6-dimethylbenzimidazole synthase activity"/>
    <property type="evidence" value="ECO:0007669"/>
    <property type="project" value="UniProtKB-EC"/>
</dbReference>
<dbReference type="OrthoDB" id="9773807at2"/>
<dbReference type="Proteomes" id="UP000319148">
    <property type="component" value="Unassembled WGS sequence"/>
</dbReference>
<gene>
    <name evidence="2" type="primary">bluB</name>
    <name evidence="2" type="ORF">FIV46_17505</name>
</gene>
<feature type="domain" description="Nitroreductase" evidence="1">
    <location>
        <begin position="19"/>
        <end position="184"/>
    </location>
</feature>
<dbReference type="SUPFAM" id="SSF55469">
    <property type="entry name" value="FMN-dependent nitroreductase-like"/>
    <property type="match status" value="1"/>
</dbReference>
<dbReference type="InterPro" id="IPR050627">
    <property type="entry name" value="Nitroreductase/BluB"/>
</dbReference>
<dbReference type="EMBL" id="VFIY01000018">
    <property type="protein sequence ID" value="TPD57894.1"/>
    <property type="molecule type" value="Genomic_DNA"/>
</dbReference>
<evidence type="ECO:0000313" key="3">
    <source>
        <dbReference type="Proteomes" id="UP000319148"/>
    </source>
</evidence>
<dbReference type="Pfam" id="PF00881">
    <property type="entry name" value="Nitroreductase"/>
    <property type="match status" value="1"/>
</dbReference>
<dbReference type="PANTHER" id="PTHR23026:SF123">
    <property type="entry name" value="NAD(P)H NITROREDUCTASE RV3131-RELATED"/>
    <property type="match status" value="1"/>
</dbReference>
<dbReference type="InterPro" id="IPR029479">
    <property type="entry name" value="Nitroreductase"/>
</dbReference>
<dbReference type="InterPro" id="IPR000415">
    <property type="entry name" value="Nitroreductase-like"/>
</dbReference>
<dbReference type="RefSeq" id="WP_139942210.1">
    <property type="nucleotide sequence ID" value="NZ_JBHSYP010000005.1"/>
</dbReference>
<proteinExistence type="predicted"/>
<protein>
    <submittedName>
        <fullName evidence="2">5,6-dimethylbenzimidazole synthase</fullName>
        <ecNumber evidence="2">1.13.11.79</ecNumber>
    </submittedName>
</protein>
<evidence type="ECO:0000313" key="2">
    <source>
        <dbReference type="EMBL" id="TPD57894.1"/>
    </source>
</evidence>
<reference evidence="3" key="1">
    <citation type="submission" date="2019-06" db="EMBL/GenBank/DDBJ databases">
        <title>The complete genome of Emcibacter congregatus ZYLT.</title>
        <authorList>
            <person name="Zhao Z."/>
        </authorList>
    </citation>
    <scope>NUCLEOTIDE SEQUENCE [LARGE SCALE GENOMIC DNA]</scope>
    <source>
        <strain evidence="3">MCCC 1A06723</strain>
    </source>
</reference>
<keyword evidence="3" id="KW-1185">Reference proteome</keyword>
<keyword evidence="2" id="KW-0560">Oxidoreductase</keyword>
<dbReference type="InterPro" id="IPR012825">
    <property type="entry name" value="BluB"/>
</dbReference>
<dbReference type="EC" id="1.13.11.79" evidence="2"/>
<organism evidence="2 3">
    <name type="scientific">Emcibacter nanhaiensis</name>
    <dbReference type="NCBI Taxonomy" id="1505037"/>
    <lineage>
        <taxon>Bacteria</taxon>
        <taxon>Pseudomonadati</taxon>
        <taxon>Pseudomonadota</taxon>
        <taxon>Alphaproteobacteria</taxon>
        <taxon>Emcibacterales</taxon>
        <taxon>Emcibacteraceae</taxon>
        <taxon>Emcibacter</taxon>
    </lineage>
</organism>